<dbReference type="Proteomes" id="UP001415857">
    <property type="component" value="Unassembled WGS sequence"/>
</dbReference>
<dbReference type="EMBL" id="JBBPBK010000013">
    <property type="protein sequence ID" value="KAK9272551.1"/>
    <property type="molecule type" value="Genomic_DNA"/>
</dbReference>
<evidence type="ECO:0000313" key="2">
    <source>
        <dbReference type="EMBL" id="KAK9272551.1"/>
    </source>
</evidence>
<sequence>MQTSKLPQHMAGENPTSSGRSSGALSPRLQQKKLGLEKQSRPSTPSDSSRTRRQSSRQPTESSSPQRKLRPRSPKLQQSEQSSEISTDTRCLSQQCDAISLQSESNISLVSQSDTEVTSRDRSDEINGTFFQQGGQKHKVRDLSLSRSYSILINWLKGFIPFFSP</sequence>
<reference evidence="2 3" key="1">
    <citation type="journal article" date="2024" name="Plant J.">
        <title>Genome sequences and population genomics reveal climatic adaptation and genomic divergence between two closely related sweetgum species.</title>
        <authorList>
            <person name="Xu W.Q."/>
            <person name="Ren C.Q."/>
            <person name="Zhang X.Y."/>
            <person name="Comes H.P."/>
            <person name="Liu X.H."/>
            <person name="Li Y.G."/>
            <person name="Kettle C.J."/>
            <person name="Jalonen R."/>
            <person name="Gaisberger H."/>
            <person name="Ma Y.Z."/>
            <person name="Qiu Y.X."/>
        </authorList>
    </citation>
    <scope>NUCLEOTIDE SEQUENCE [LARGE SCALE GENOMIC DNA]</scope>
    <source>
        <strain evidence="2">Hangzhou</strain>
    </source>
</reference>
<dbReference type="PANTHER" id="PTHR31680">
    <property type="entry name" value="LONGIFOLIA PROTEIN"/>
    <property type="match status" value="1"/>
</dbReference>
<feature type="compositionally biased region" description="Polar residues" evidence="1">
    <location>
        <begin position="103"/>
        <end position="116"/>
    </location>
</feature>
<evidence type="ECO:0000313" key="3">
    <source>
        <dbReference type="Proteomes" id="UP001415857"/>
    </source>
</evidence>
<proteinExistence type="predicted"/>
<dbReference type="PANTHER" id="PTHR31680:SF15">
    <property type="entry name" value="PROTEIN LONGIFOLIA 2"/>
    <property type="match status" value="1"/>
</dbReference>
<feature type="region of interest" description="Disordered" evidence="1">
    <location>
        <begin position="1"/>
        <end position="89"/>
    </location>
</feature>
<gene>
    <name evidence="2" type="ORF">L1049_002925</name>
</gene>
<keyword evidence="3" id="KW-1185">Reference proteome</keyword>
<protein>
    <submittedName>
        <fullName evidence="2">Uncharacterized protein</fullName>
    </submittedName>
</protein>
<feature type="compositionally biased region" description="Polar residues" evidence="1">
    <location>
        <begin position="75"/>
        <end position="89"/>
    </location>
</feature>
<accession>A0AAP0R9F3</accession>
<comment type="caution">
    <text evidence="2">The sequence shown here is derived from an EMBL/GenBank/DDBJ whole genome shotgun (WGS) entry which is preliminary data.</text>
</comment>
<feature type="compositionally biased region" description="Polar residues" evidence="1">
    <location>
        <begin position="14"/>
        <end position="24"/>
    </location>
</feature>
<organism evidence="2 3">
    <name type="scientific">Liquidambar formosana</name>
    <name type="common">Formosan gum</name>
    <dbReference type="NCBI Taxonomy" id="63359"/>
    <lineage>
        <taxon>Eukaryota</taxon>
        <taxon>Viridiplantae</taxon>
        <taxon>Streptophyta</taxon>
        <taxon>Embryophyta</taxon>
        <taxon>Tracheophyta</taxon>
        <taxon>Spermatophyta</taxon>
        <taxon>Magnoliopsida</taxon>
        <taxon>eudicotyledons</taxon>
        <taxon>Gunneridae</taxon>
        <taxon>Pentapetalae</taxon>
        <taxon>Saxifragales</taxon>
        <taxon>Altingiaceae</taxon>
        <taxon>Liquidambar</taxon>
    </lineage>
</organism>
<dbReference type="AlphaFoldDB" id="A0AAP0R9F3"/>
<feature type="compositionally biased region" description="Low complexity" evidence="1">
    <location>
        <begin position="56"/>
        <end position="66"/>
    </location>
</feature>
<evidence type="ECO:0000256" key="1">
    <source>
        <dbReference type="SAM" id="MobiDB-lite"/>
    </source>
</evidence>
<dbReference type="InterPro" id="IPR033334">
    <property type="entry name" value="LNG1/2"/>
</dbReference>
<dbReference type="GO" id="GO:0051513">
    <property type="term" value="P:regulation of monopolar cell growth"/>
    <property type="evidence" value="ECO:0007669"/>
    <property type="project" value="InterPro"/>
</dbReference>
<name>A0AAP0R9F3_LIQFO</name>
<feature type="region of interest" description="Disordered" evidence="1">
    <location>
        <begin position="103"/>
        <end position="129"/>
    </location>
</feature>